<comment type="caution">
    <text evidence="3">The sequence shown here is derived from an EMBL/GenBank/DDBJ whole genome shotgun (WGS) entry which is preliminary data.</text>
</comment>
<dbReference type="Proteomes" id="UP000651452">
    <property type="component" value="Unassembled WGS sequence"/>
</dbReference>
<dbReference type="EMBL" id="RZGK01000002">
    <property type="protein sequence ID" value="KAF9701166.1"/>
    <property type="molecule type" value="Genomic_DNA"/>
</dbReference>
<evidence type="ECO:0000259" key="2">
    <source>
        <dbReference type="Pfam" id="PF25411"/>
    </source>
</evidence>
<evidence type="ECO:0000313" key="3">
    <source>
        <dbReference type="EMBL" id="KAF9701166.1"/>
    </source>
</evidence>
<protein>
    <recommendedName>
        <fullName evidence="2">DUF7888 domain-containing protein</fullName>
    </recommendedName>
</protein>
<dbReference type="PANTHER" id="PTHR40845:SF1">
    <property type="match status" value="1"/>
</dbReference>
<dbReference type="OrthoDB" id="3478218at2759"/>
<dbReference type="Pfam" id="PF25411">
    <property type="entry name" value="DUF7888"/>
    <property type="match status" value="1"/>
</dbReference>
<feature type="signal peptide" evidence="1">
    <location>
        <begin position="1"/>
        <end position="20"/>
    </location>
</feature>
<dbReference type="InterPro" id="IPR057210">
    <property type="entry name" value="DUF7888"/>
</dbReference>
<sequence>MKYSMVWGLALFIFSATTSAGPVPQDVPAPDTNVVEVFTESFTGTFNNNNTLISMDEPVNAEDTKSLSQRDDLEKRIVPLVAVGAIIGTAALTKVTELAINAAVSGTKDISNWNRAREEFTQRTVTDMWARNPDRARYPAAACYNKGYGLKRPAGIAGGRKAKFSLGMLHTDYDCMYVERNNAFYTHSKGGFINLAYMHSNACTYDRATGDLSCR</sequence>
<feature type="domain" description="DUF7888" evidence="2">
    <location>
        <begin position="82"/>
        <end position="215"/>
    </location>
</feature>
<dbReference type="PANTHER" id="PTHR40845">
    <property type="match status" value="1"/>
</dbReference>
<feature type="chain" id="PRO_5034819209" description="DUF7888 domain-containing protein" evidence="1">
    <location>
        <begin position="21"/>
        <end position="215"/>
    </location>
</feature>
<accession>A0A8H7MHS0</accession>
<keyword evidence="1" id="KW-0732">Signal</keyword>
<dbReference type="AlphaFoldDB" id="A0A8H7MHS0"/>
<proteinExistence type="predicted"/>
<reference evidence="3" key="1">
    <citation type="submission" date="2018-12" db="EMBL/GenBank/DDBJ databases">
        <authorList>
            <person name="Syme R.A."/>
            <person name="Farfan-Caceres L."/>
            <person name="Lichtenzveig J."/>
        </authorList>
    </citation>
    <scope>NUCLEOTIDE SEQUENCE</scope>
    <source>
        <strain evidence="3">Al4</strain>
    </source>
</reference>
<organism evidence="3 4">
    <name type="scientific">Ascochyta lentis</name>
    <dbReference type="NCBI Taxonomy" id="205686"/>
    <lineage>
        <taxon>Eukaryota</taxon>
        <taxon>Fungi</taxon>
        <taxon>Dikarya</taxon>
        <taxon>Ascomycota</taxon>
        <taxon>Pezizomycotina</taxon>
        <taxon>Dothideomycetes</taxon>
        <taxon>Pleosporomycetidae</taxon>
        <taxon>Pleosporales</taxon>
        <taxon>Pleosporineae</taxon>
        <taxon>Didymellaceae</taxon>
        <taxon>Ascochyta</taxon>
    </lineage>
</organism>
<name>A0A8H7MHS0_9PLEO</name>
<evidence type="ECO:0000256" key="1">
    <source>
        <dbReference type="SAM" id="SignalP"/>
    </source>
</evidence>
<keyword evidence="4" id="KW-1185">Reference proteome</keyword>
<gene>
    <name evidence="3" type="ORF">EKO04_001177</name>
</gene>
<evidence type="ECO:0000313" key="4">
    <source>
        <dbReference type="Proteomes" id="UP000651452"/>
    </source>
</evidence>
<reference evidence="3" key="2">
    <citation type="submission" date="2020-09" db="EMBL/GenBank/DDBJ databases">
        <title>Reference genome assembly for Australian Ascochyta lentis isolate Al4.</title>
        <authorList>
            <person name="Lee R.C."/>
            <person name="Farfan-Caceres L.M."/>
            <person name="Debler J.W."/>
            <person name="Williams A.H."/>
            <person name="Henares B.M."/>
        </authorList>
    </citation>
    <scope>NUCLEOTIDE SEQUENCE</scope>
    <source>
        <strain evidence="3">Al4</strain>
    </source>
</reference>